<reference evidence="2" key="1">
    <citation type="journal article" date="2019" name="Int. J. Syst. Evol. Microbiol.">
        <title>The Global Catalogue of Microorganisms (GCM) 10K type strain sequencing project: providing services to taxonomists for standard genome sequencing and annotation.</title>
        <authorList>
            <consortium name="The Broad Institute Genomics Platform"/>
            <consortium name="The Broad Institute Genome Sequencing Center for Infectious Disease"/>
            <person name="Wu L."/>
            <person name="Ma J."/>
        </authorList>
    </citation>
    <scope>NUCLEOTIDE SEQUENCE [LARGE SCALE GENOMIC DNA]</scope>
    <source>
        <strain evidence="2">CGMCC 1.12859</strain>
    </source>
</reference>
<dbReference type="Proteomes" id="UP001596435">
    <property type="component" value="Unassembled WGS sequence"/>
</dbReference>
<name>A0ABW2G580_9ACTN</name>
<sequence>MPTPSPHRGPRLRRLADRLAAQYRTPFEPQYDPARRSWTLRWYDGPAPDSVRSVLRRAGSDATGVLVRRDLTTRALALAALRETRAGAMRRWVGSWGQRYHLAQLLADRPDPDRPADPREAAMLDALLLAATPGDRRSAVPDESKAFELVARHGVAWLLPSDRLAGPGEDGALALSPLEYLTAHYATGVHRTAWETALVTMPLRAAVTAAQADPAPTVDAARAALALLPALRAELTGELDRTQARLHLALLPQG</sequence>
<proteinExistence type="predicted"/>
<organism evidence="1 2">
    <name type="scientific">Kitasatospora paranensis</name>
    <dbReference type="NCBI Taxonomy" id="258053"/>
    <lineage>
        <taxon>Bacteria</taxon>
        <taxon>Bacillati</taxon>
        <taxon>Actinomycetota</taxon>
        <taxon>Actinomycetes</taxon>
        <taxon>Kitasatosporales</taxon>
        <taxon>Streptomycetaceae</taxon>
        <taxon>Kitasatospora</taxon>
    </lineage>
</organism>
<comment type="caution">
    <text evidence="1">The sequence shown here is derived from an EMBL/GenBank/DDBJ whole genome shotgun (WGS) entry which is preliminary data.</text>
</comment>
<evidence type="ECO:0000313" key="1">
    <source>
        <dbReference type="EMBL" id="MFC7183362.1"/>
    </source>
</evidence>
<evidence type="ECO:0000313" key="2">
    <source>
        <dbReference type="Proteomes" id="UP001596435"/>
    </source>
</evidence>
<keyword evidence="2" id="KW-1185">Reference proteome</keyword>
<gene>
    <name evidence="1" type="ORF">ACFQMG_27830</name>
</gene>
<accession>A0ABW2G580</accession>
<dbReference type="RefSeq" id="WP_380232320.1">
    <property type="nucleotide sequence ID" value="NZ_JBHSVH010000002.1"/>
</dbReference>
<protein>
    <submittedName>
        <fullName evidence="1">Uncharacterized protein</fullName>
    </submittedName>
</protein>
<dbReference type="EMBL" id="JBHTAJ010000066">
    <property type="protein sequence ID" value="MFC7183362.1"/>
    <property type="molecule type" value="Genomic_DNA"/>
</dbReference>